<dbReference type="Pfam" id="PF13187">
    <property type="entry name" value="Fer4_9"/>
    <property type="match status" value="1"/>
</dbReference>
<reference evidence="6 7" key="1">
    <citation type="submission" date="2019-07" db="EMBL/GenBank/DDBJ databases">
        <title>Whole genome shotgun sequence of Skermanella aerolata NBRC 106429.</title>
        <authorList>
            <person name="Hosoyama A."/>
            <person name="Uohara A."/>
            <person name="Ohji S."/>
            <person name="Ichikawa N."/>
        </authorList>
    </citation>
    <scope>NUCLEOTIDE SEQUENCE [LARGE SCALE GENOMIC DNA]</scope>
    <source>
        <strain evidence="6 7">NBRC 106429</strain>
    </source>
</reference>
<dbReference type="GO" id="GO:0051539">
    <property type="term" value="F:4 iron, 4 sulfur cluster binding"/>
    <property type="evidence" value="ECO:0007669"/>
    <property type="project" value="UniProtKB-KW"/>
</dbReference>
<gene>
    <name evidence="6" type="ORF">SAE02_51160</name>
</gene>
<organism evidence="6 7">
    <name type="scientific">Skermanella aerolata</name>
    <dbReference type="NCBI Taxonomy" id="393310"/>
    <lineage>
        <taxon>Bacteria</taxon>
        <taxon>Pseudomonadati</taxon>
        <taxon>Pseudomonadota</taxon>
        <taxon>Alphaproteobacteria</taxon>
        <taxon>Rhodospirillales</taxon>
        <taxon>Azospirillaceae</taxon>
        <taxon>Skermanella</taxon>
    </lineage>
</organism>
<accession>A0A512DWV4</accession>
<dbReference type="Pfam" id="PF12838">
    <property type="entry name" value="Fer4_7"/>
    <property type="match status" value="1"/>
</dbReference>
<dbReference type="InterPro" id="IPR017900">
    <property type="entry name" value="4Fe4S_Fe_S_CS"/>
</dbReference>
<proteinExistence type="predicted"/>
<protein>
    <submittedName>
        <fullName evidence="6">4Fe-4S ferredoxin</fullName>
    </submittedName>
</protein>
<feature type="domain" description="4Fe-4S ferredoxin-type" evidence="5">
    <location>
        <begin position="610"/>
        <end position="639"/>
    </location>
</feature>
<evidence type="ECO:0000256" key="2">
    <source>
        <dbReference type="ARBA" id="ARBA00022723"/>
    </source>
</evidence>
<evidence type="ECO:0000259" key="5">
    <source>
        <dbReference type="PROSITE" id="PS51379"/>
    </source>
</evidence>
<dbReference type="InterPro" id="IPR017896">
    <property type="entry name" value="4Fe4S_Fe-S-bd"/>
</dbReference>
<dbReference type="AlphaFoldDB" id="A0A512DWV4"/>
<dbReference type="Gene3D" id="3.30.70.20">
    <property type="match status" value="2"/>
</dbReference>
<evidence type="ECO:0000313" key="6">
    <source>
        <dbReference type="EMBL" id="GEO40968.1"/>
    </source>
</evidence>
<keyword evidence="7" id="KW-1185">Reference proteome</keyword>
<name>A0A512DWV4_9PROT</name>
<dbReference type="PANTHER" id="PTHR43687:SF4">
    <property type="entry name" value="BLR5484 PROTEIN"/>
    <property type="match status" value="1"/>
</dbReference>
<dbReference type="EMBL" id="BJYZ01000024">
    <property type="protein sequence ID" value="GEO40968.1"/>
    <property type="molecule type" value="Genomic_DNA"/>
</dbReference>
<dbReference type="Proteomes" id="UP000321523">
    <property type="component" value="Unassembled WGS sequence"/>
</dbReference>
<sequence>MNVSETKAALSYKGKWTSLRPDCLTVGLPDGLSQISGHSPRIAMKPFTQDRVVESMEVNGRTVLVCNCEGTMPLDGAKLAKACGASNPATLATQLCRAELDRFVSALESPTAGSPTKPITVACTQEASLFTDQAQDSAQHSPPGAPLTFVNIRERAGWSVEADDAHPKIAALIAEATLAVAPISSIELKSEGVALIYGRDEQAIEAARQLMDKLDITVLLTRPDAVIPPRTAEFPILKGTIVKATGHLGKFEVEVDDYAAPLPSSRQSLTFGPSRRGAKSTCDIILDLTGGTPLFPAHGKRDGYLRPDPGNPAEVQKAIFQFADLVGEFDKPRYVDYRAELCAHSRNKKTGCTRCLDVCPTGAITSDRDHVAIDPFVCAGCGSCAAVCPTGAATYALPRPEPLLERLRTLLLTYHEAGGSDAVVLVHDAEHGDPLIDLAARFGPGLPARVIPFQVNSITQLGIEALAAPFAFGASELRILAPAKPREDLTPLARNLGLAETILSGLGFGSGRASLMESDDPDRFAADLYAMPRRKGADPTNFLPMGDKKGLSRLVLRKLQSVAPEPIPVLPLAMGAPFGTLDIDAEGCTLCLACVSTCPTGALTDNADRPMLSFTEDACVQCGLCKNTCPENVIKLHPQLNFTDTARSPILVKQEEPCHCIRCNKPFGTKASIDRIAAKLSGSHWMFDNKAIIDRIYMCGDCRVIAQSEATLDPYAGPERPKTITTEDYKH</sequence>
<evidence type="ECO:0000256" key="3">
    <source>
        <dbReference type="ARBA" id="ARBA00023004"/>
    </source>
</evidence>
<dbReference type="PROSITE" id="PS00198">
    <property type="entry name" value="4FE4S_FER_1"/>
    <property type="match status" value="3"/>
</dbReference>
<dbReference type="GO" id="GO:0046872">
    <property type="term" value="F:metal ion binding"/>
    <property type="evidence" value="ECO:0007669"/>
    <property type="project" value="UniProtKB-KW"/>
</dbReference>
<keyword evidence="1" id="KW-0004">4Fe-4S</keyword>
<comment type="caution">
    <text evidence="6">The sequence shown here is derived from an EMBL/GenBank/DDBJ whole genome shotgun (WGS) entry which is preliminary data.</text>
</comment>
<evidence type="ECO:0000256" key="1">
    <source>
        <dbReference type="ARBA" id="ARBA00022485"/>
    </source>
</evidence>
<dbReference type="PANTHER" id="PTHR43687">
    <property type="entry name" value="ADENYLYLSULFATE REDUCTASE, BETA SUBUNIT"/>
    <property type="match status" value="1"/>
</dbReference>
<dbReference type="InterPro" id="IPR050572">
    <property type="entry name" value="Fe-S_Ferredoxin"/>
</dbReference>
<evidence type="ECO:0000313" key="7">
    <source>
        <dbReference type="Proteomes" id="UP000321523"/>
    </source>
</evidence>
<keyword evidence="2" id="KW-0479">Metal-binding</keyword>
<feature type="domain" description="4Fe-4S ferredoxin-type" evidence="5">
    <location>
        <begin position="340"/>
        <end position="368"/>
    </location>
</feature>
<dbReference type="PROSITE" id="PS51379">
    <property type="entry name" value="4FE4S_FER_2"/>
    <property type="match status" value="4"/>
</dbReference>
<evidence type="ECO:0000256" key="4">
    <source>
        <dbReference type="ARBA" id="ARBA00023014"/>
    </source>
</evidence>
<feature type="domain" description="4Fe-4S ferredoxin-type" evidence="5">
    <location>
        <begin position="579"/>
        <end position="608"/>
    </location>
</feature>
<keyword evidence="4" id="KW-0411">Iron-sulfur</keyword>
<keyword evidence="3" id="KW-0408">Iron</keyword>
<dbReference type="SUPFAM" id="SSF54862">
    <property type="entry name" value="4Fe-4S ferredoxins"/>
    <property type="match status" value="1"/>
</dbReference>
<feature type="domain" description="4Fe-4S ferredoxin-type" evidence="5">
    <location>
        <begin position="369"/>
        <end position="398"/>
    </location>
</feature>